<evidence type="ECO:0000313" key="3">
    <source>
        <dbReference type="Proteomes" id="UP001501183"/>
    </source>
</evidence>
<keyword evidence="3" id="KW-1185">Reference proteome</keyword>
<gene>
    <name evidence="2" type="ORF">GCM10023094_31780</name>
</gene>
<organism evidence="2 3">
    <name type="scientific">Rhodococcus olei</name>
    <dbReference type="NCBI Taxonomy" id="2161675"/>
    <lineage>
        <taxon>Bacteria</taxon>
        <taxon>Bacillati</taxon>
        <taxon>Actinomycetota</taxon>
        <taxon>Actinomycetes</taxon>
        <taxon>Mycobacteriales</taxon>
        <taxon>Nocardiaceae</taxon>
        <taxon>Rhodococcus</taxon>
    </lineage>
</organism>
<keyword evidence="1" id="KW-1133">Transmembrane helix</keyword>
<reference evidence="3" key="1">
    <citation type="journal article" date="2019" name="Int. J. Syst. Evol. Microbiol.">
        <title>The Global Catalogue of Microorganisms (GCM) 10K type strain sequencing project: providing services to taxonomists for standard genome sequencing and annotation.</title>
        <authorList>
            <consortium name="The Broad Institute Genomics Platform"/>
            <consortium name="The Broad Institute Genome Sequencing Center for Infectious Disease"/>
            <person name="Wu L."/>
            <person name="Ma J."/>
        </authorList>
    </citation>
    <scope>NUCLEOTIDE SEQUENCE [LARGE SCALE GENOMIC DNA]</scope>
    <source>
        <strain evidence="3">JCM 32206</strain>
    </source>
</reference>
<keyword evidence="1" id="KW-0812">Transmembrane</keyword>
<name>A0ABP8P7V8_9NOCA</name>
<evidence type="ECO:0000313" key="2">
    <source>
        <dbReference type="EMBL" id="GAA4482235.1"/>
    </source>
</evidence>
<sequence>MGSSDDDIKLIKQVQPIVTGLGTIIGGVGAVLTVGAALASFS</sequence>
<dbReference type="Proteomes" id="UP001501183">
    <property type="component" value="Unassembled WGS sequence"/>
</dbReference>
<dbReference type="RefSeq" id="WP_345346820.1">
    <property type="nucleotide sequence ID" value="NZ_BAABFB010000050.1"/>
</dbReference>
<evidence type="ECO:0000256" key="1">
    <source>
        <dbReference type="SAM" id="Phobius"/>
    </source>
</evidence>
<accession>A0ABP8P7V8</accession>
<comment type="caution">
    <text evidence="2">The sequence shown here is derived from an EMBL/GenBank/DDBJ whole genome shotgun (WGS) entry which is preliminary data.</text>
</comment>
<dbReference type="EMBL" id="BAABFB010000050">
    <property type="protein sequence ID" value="GAA4482235.1"/>
    <property type="molecule type" value="Genomic_DNA"/>
</dbReference>
<proteinExistence type="predicted"/>
<feature type="transmembrane region" description="Helical" evidence="1">
    <location>
        <begin position="20"/>
        <end position="41"/>
    </location>
</feature>
<protein>
    <submittedName>
        <fullName evidence="2">Uncharacterized protein</fullName>
    </submittedName>
</protein>
<keyword evidence="1" id="KW-0472">Membrane</keyword>